<reference evidence="4" key="1">
    <citation type="journal article" date="2021" name="Curr. Microbiol.">
        <title>Complete genome of nocamycin-producing strain Saccharothrix syringae NRRL B-16468 reveals the biosynthetic potential for secondary metabolites.</title>
        <authorList>
            <person name="Mo X."/>
            <person name="Yang S."/>
        </authorList>
    </citation>
    <scope>NUCLEOTIDE SEQUENCE [LARGE SCALE GENOMIC DNA]</scope>
    <source>
        <strain evidence="4">ATCC 51364 / DSM 43886 / JCM 6844 / KCTC 9398 / NBRC 14523 / NRRL B-16468 / INA 2240</strain>
    </source>
</reference>
<evidence type="ECO:0000256" key="2">
    <source>
        <dbReference type="SAM" id="Phobius"/>
    </source>
</evidence>
<dbReference type="OrthoDB" id="3696516at2"/>
<keyword evidence="2" id="KW-1133">Transmembrane helix</keyword>
<organism evidence="3 4">
    <name type="scientific">Saccharothrix syringae</name>
    <name type="common">Nocardiopsis syringae</name>
    <dbReference type="NCBI Taxonomy" id="103733"/>
    <lineage>
        <taxon>Bacteria</taxon>
        <taxon>Bacillati</taxon>
        <taxon>Actinomycetota</taxon>
        <taxon>Actinomycetes</taxon>
        <taxon>Pseudonocardiales</taxon>
        <taxon>Pseudonocardiaceae</taxon>
        <taxon>Saccharothrix</taxon>
    </lineage>
</organism>
<evidence type="ECO:0000313" key="3">
    <source>
        <dbReference type="EMBL" id="QFZ20576.1"/>
    </source>
</evidence>
<dbReference type="EMBL" id="CP034550">
    <property type="protein sequence ID" value="QFZ20576.1"/>
    <property type="molecule type" value="Genomic_DNA"/>
</dbReference>
<proteinExistence type="predicted"/>
<sequence>MKGGNRRRSVSRPRPHGSTTCRPSAFRRCTTPIAHHHHHHGTSPGATHCFGCAGQTFRSMESGFPDLREKLLVGARGWLSCWYHAARPGCSDVMMRRSQGALCVLSSRGCRPSGGRAMVGDLLWRLIAGKNHREARARWRARRARTAGHTSGTVPAVNDRRAGAVTGWPAPPDGSQPRPTTWTPTAPDLPGAPGALTGGAPLWRPPHPVPPPHGPVPPAGAAPPRRPSSRESAFDVVDGVREPWWTRARRLVVLGAITVFTVLGAVDVTVTMVGALRPSTSTPASEIADEVLDGVAEGVAVDYLSWDARERERREQALRRWALPDREVDGWDGQGRQSADSAAVLARARRGVDQAVVTVRVRVVPYAPDEQAGAQNPSSTQPPAEEPDASPPVTESGVPAAQPAPTDPPGWQAHPARWLVLAVPLARHDGRVLLTAPPALVGDPGTTAGEPVPVVETVNDDRFTRETRQAVQNFFEALATGELDFVRAPRARVSSLESAVALVEVRQWRGMQAQPGAPPQQRAGVASVVWRVAENAGQLTCTYRLDLHRQDDRWLLAGIDIDTGKAP</sequence>
<feature type="compositionally biased region" description="Low complexity" evidence="1">
    <location>
        <begin position="183"/>
        <end position="202"/>
    </location>
</feature>
<feature type="region of interest" description="Disordered" evidence="1">
    <location>
        <begin position="164"/>
        <end position="234"/>
    </location>
</feature>
<dbReference type="Proteomes" id="UP000325787">
    <property type="component" value="Chromosome"/>
</dbReference>
<protein>
    <submittedName>
        <fullName evidence="3">Uncharacterized protein</fullName>
    </submittedName>
</protein>
<evidence type="ECO:0000313" key="4">
    <source>
        <dbReference type="Proteomes" id="UP000325787"/>
    </source>
</evidence>
<feature type="compositionally biased region" description="Polar residues" evidence="1">
    <location>
        <begin position="373"/>
        <end position="382"/>
    </location>
</feature>
<feature type="region of interest" description="Disordered" evidence="1">
    <location>
        <begin position="1"/>
        <end position="24"/>
    </location>
</feature>
<name>A0A5Q0H2Y0_SACSY</name>
<dbReference type="KEGG" id="ssyi:EKG83_27040"/>
<keyword evidence="2" id="KW-0812">Transmembrane</keyword>
<accession>A0A5Q0H2Y0</accession>
<keyword evidence="4" id="KW-1185">Reference proteome</keyword>
<feature type="compositionally biased region" description="Basic residues" evidence="1">
    <location>
        <begin position="1"/>
        <end position="15"/>
    </location>
</feature>
<feature type="region of interest" description="Disordered" evidence="1">
    <location>
        <begin position="368"/>
        <end position="412"/>
    </location>
</feature>
<feature type="compositionally biased region" description="Pro residues" evidence="1">
    <location>
        <begin position="203"/>
        <end position="226"/>
    </location>
</feature>
<gene>
    <name evidence="3" type="ORF">EKG83_27040</name>
</gene>
<dbReference type="AlphaFoldDB" id="A0A5Q0H2Y0"/>
<evidence type="ECO:0000256" key="1">
    <source>
        <dbReference type="SAM" id="MobiDB-lite"/>
    </source>
</evidence>
<keyword evidence="2" id="KW-0472">Membrane</keyword>
<feature type="transmembrane region" description="Helical" evidence="2">
    <location>
        <begin position="251"/>
        <end position="276"/>
    </location>
</feature>